<feature type="non-terminal residue" evidence="2">
    <location>
        <position position="1"/>
    </location>
</feature>
<evidence type="ECO:0000313" key="1">
    <source>
        <dbReference type="EMBL" id="CAF1256333.1"/>
    </source>
</evidence>
<dbReference type="Proteomes" id="UP000677228">
    <property type="component" value="Unassembled WGS sequence"/>
</dbReference>
<dbReference type="EMBL" id="CAJOBA010038584">
    <property type="protein sequence ID" value="CAF4063300.1"/>
    <property type="molecule type" value="Genomic_DNA"/>
</dbReference>
<dbReference type="AlphaFoldDB" id="A0A8S2PN21"/>
<protein>
    <submittedName>
        <fullName evidence="2">Uncharacterized protein</fullName>
    </submittedName>
</protein>
<evidence type="ECO:0000313" key="2">
    <source>
        <dbReference type="EMBL" id="CAF4063300.1"/>
    </source>
</evidence>
<sequence length="65" mass="7078">IAYIETSATDSPMNVDSAFQELVRIVRFEQNLNSTRISGILKGIVSGCHNGLGIFYLQSVYGIGL</sequence>
<gene>
    <name evidence="1" type="ORF">OVA965_LOCUS26512</name>
    <name evidence="2" type="ORF">TMI583_LOCUS27253</name>
</gene>
<evidence type="ECO:0000313" key="3">
    <source>
        <dbReference type="Proteomes" id="UP000682733"/>
    </source>
</evidence>
<reference evidence="2" key="1">
    <citation type="submission" date="2021-02" db="EMBL/GenBank/DDBJ databases">
        <authorList>
            <person name="Nowell W R."/>
        </authorList>
    </citation>
    <scope>NUCLEOTIDE SEQUENCE</scope>
</reference>
<accession>A0A8S2PN21</accession>
<name>A0A8S2PN21_9BILA</name>
<dbReference type="EMBL" id="CAJNOK010017032">
    <property type="protein sequence ID" value="CAF1256333.1"/>
    <property type="molecule type" value="Genomic_DNA"/>
</dbReference>
<proteinExistence type="predicted"/>
<comment type="caution">
    <text evidence="2">The sequence shown here is derived from an EMBL/GenBank/DDBJ whole genome shotgun (WGS) entry which is preliminary data.</text>
</comment>
<dbReference type="Proteomes" id="UP000682733">
    <property type="component" value="Unassembled WGS sequence"/>
</dbReference>
<organism evidence="2 3">
    <name type="scientific">Didymodactylos carnosus</name>
    <dbReference type="NCBI Taxonomy" id="1234261"/>
    <lineage>
        <taxon>Eukaryota</taxon>
        <taxon>Metazoa</taxon>
        <taxon>Spiralia</taxon>
        <taxon>Gnathifera</taxon>
        <taxon>Rotifera</taxon>
        <taxon>Eurotatoria</taxon>
        <taxon>Bdelloidea</taxon>
        <taxon>Philodinida</taxon>
        <taxon>Philodinidae</taxon>
        <taxon>Didymodactylos</taxon>
    </lineage>
</organism>